<organism evidence="12 13">
    <name type="scientific">Helobdella robusta</name>
    <name type="common">Californian leech</name>
    <dbReference type="NCBI Taxonomy" id="6412"/>
    <lineage>
        <taxon>Eukaryota</taxon>
        <taxon>Metazoa</taxon>
        <taxon>Spiralia</taxon>
        <taxon>Lophotrochozoa</taxon>
        <taxon>Annelida</taxon>
        <taxon>Clitellata</taxon>
        <taxon>Hirudinea</taxon>
        <taxon>Rhynchobdellida</taxon>
        <taxon>Glossiphoniidae</taxon>
        <taxon>Helobdella</taxon>
    </lineage>
</organism>
<dbReference type="GO" id="GO:0043527">
    <property type="term" value="C:tRNA methyltransferase complex"/>
    <property type="evidence" value="ECO:0007669"/>
    <property type="project" value="UniProtKB-ARBA"/>
</dbReference>
<name>T1FSK6_HELRO</name>
<dbReference type="EnsemblMetazoa" id="HelroT191080">
    <property type="protein sequence ID" value="HelroP191080"/>
    <property type="gene ID" value="HelroG191080"/>
</dbReference>
<evidence type="ECO:0000313" key="12">
    <source>
        <dbReference type="EnsemblMetazoa" id="HelroP191080"/>
    </source>
</evidence>
<evidence type="ECO:0000256" key="3">
    <source>
        <dbReference type="ARBA" id="ARBA00022555"/>
    </source>
</evidence>
<evidence type="ECO:0000313" key="11">
    <source>
        <dbReference type="EMBL" id="ESO07170.1"/>
    </source>
</evidence>
<dbReference type="GeneID" id="20211803"/>
<evidence type="ECO:0000256" key="2">
    <source>
        <dbReference type="ARBA" id="ARBA00022490"/>
    </source>
</evidence>
<dbReference type="SMART" id="SM00981">
    <property type="entry name" value="THUMP"/>
    <property type="match status" value="1"/>
</dbReference>
<dbReference type="Gene3D" id="3.30.2130.30">
    <property type="match status" value="1"/>
</dbReference>
<dbReference type="SUPFAM" id="SSF143437">
    <property type="entry name" value="THUMP domain-like"/>
    <property type="match status" value="1"/>
</dbReference>
<comment type="subcellular location">
    <subcellularLocation>
        <location evidence="1">Cytoplasm</location>
    </subcellularLocation>
</comment>
<dbReference type="OrthoDB" id="2013972at2759"/>
<evidence type="ECO:0000256" key="5">
    <source>
        <dbReference type="ARBA" id="ARBA00022679"/>
    </source>
</evidence>
<reference evidence="12" key="3">
    <citation type="submission" date="2015-06" db="UniProtKB">
        <authorList>
            <consortium name="EnsemblMetazoa"/>
        </authorList>
    </citation>
    <scope>IDENTIFICATION</scope>
</reference>
<dbReference type="Gene3D" id="3.40.50.150">
    <property type="entry name" value="Vaccinia Virus protein VP39"/>
    <property type="match status" value="1"/>
</dbReference>
<evidence type="ECO:0000256" key="7">
    <source>
        <dbReference type="ARBA" id="ARBA00022694"/>
    </source>
</evidence>
<keyword evidence="6" id="KW-0949">S-adenosyl-L-methionine</keyword>
<dbReference type="Pfam" id="PF01170">
    <property type="entry name" value="UPF0020"/>
    <property type="match status" value="1"/>
</dbReference>
<feature type="region of interest" description="Disordered" evidence="9">
    <location>
        <begin position="125"/>
        <end position="163"/>
    </location>
</feature>
<evidence type="ECO:0000259" key="10">
    <source>
        <dbReference type="SMART" id="SM00981"/>
    </source>
</evidence>
<dbReference type="CTD" id="20211803"/>
<dbReference type="AlphaFoldDB" id="T1FSK6"/>
<keyword evidence="4" id="KW-0489">Methyltransferase</keyword>
<reference evidence="13" key="1">
    <citation type="submission" date="2012-12" db="EMBL/GenBank/DDBJ databases">
        <authorList>
            <person name="Hellsten U."/>
            <person name="Grimwood J."/>
            <person name="Chapman J.A."/>
            <person name="Shapiro H."/>
            <person name="Aerts A."/>
            <person name="Otillar R.P."/>
            <person name="Terry A.Y."/>
            <person name="Boore J.L."/>
            <person name="Simakov O."/>
            <person name="Marletaz F."/>
            <person name="Cho S.-J."/>
            <person name="Edsinger-Gonzales E."/>
            <person name="Havlak P."/>
            <person name="Kuo D.-H."/>
            <person name="Larsson T."/>
            <person name="Lv J."/>
            <person name="Arendt D."/>
            <person name="Savage R."/>
            <person name="Osoegawa K."/>
            <person name="de Jong P."/>
            <person name="Lindberg D.R."/>
            <person name="Seaver E.C."/>
            <person name="Weisblat D.A."/>
            <person name="Putnam N.H."/>
            <person name="Grigoriev I.V."/>
            <person name="Rokhsar D.S."/>
        </authorList>
    </citation>
    <scope>NUCLEOTIDE SEQUENCE</scope>
</reference>
<dbReference type="HOGENOM" id="CLU_511207_0_0_1"/>
<feature type="domain" description="THUMP" evidence="10">
    <location>
        <begin position="154"/>
        <end position="242"/>
    </location>
</feature>
<reference evidence="11 13" key="2">
    <citation type="journal article" date="2013" name="Nature">
        <title>Insights into bilaterian evolution from three spiralian genomes.</title>
        <authorList>
            <person name="Simakov O."/>
            <person name="Marletaz F."/>
            <person name="Cho S.J."/>
            <person name="Edsinger-Gonzales E."/>
            <person name="Havlak P."/>
            <person name="Hellsten U."/>
            <person name="Kuo D.H."/>
            <person name="Larsson T."/>
            <person name="Lv J."/>
            <person name="Arendt D."/>
            <person name="Savage R."/>
            <person name="Osoegawa K."/>
            <person name="de Jong P."/>
            <person name="Grimwood J."/>
            <person name="Chapman J.A."/>
            <person name="Shapiro H."/>
            <person name="Aerts A."/>
            <person name="Otillar R.P."/>
            <person name="Terry A.Y."/>
            <person name="Boore J.L."/>
            <person name="Grigoriev I.V."/>
            <person name="Lindberg D.R."/>
            <person name="Seaver E.C."/>
            <person name="Weisblat D.A."/>
            <person name="Putnam N.H."/>
            <person name="Rokhsar D.S."/>
        </authorList>
    </citation>
    <scope>NUCLEOTIDE SEQUENCE</scope>
</reference>
<dbReference type="RefSeq" id="XP_009014548.1">
    <property type="nucleotide sequence ID" value="XM_009016300.1"/>
</dbReference>
<keyword evidence="3" id="KW-0820">tRNA-binding</keyword>
<keyword evidence="7" id="KW-0819">tRNA processing</keyword>
<dbReference type="STRING" id="6412.T1FSK6"/>
<dbReference type="KEGG" id="hro:HELRODRAFT_191080"/>
<evidence type="ECO:0000256" key="8">
    <source>
        <dbReference type="ARBA" id="ARBA00022884"/>
    </source>
</evidence>
<evidence type="ECO:0000256" key="6">
    <source>
        <dbReference type="ARBA" id="ARBA00022691"/>
    </source>
</evidence>
<dbReference type="FunFam" id="3.40.50.150:FF:000251">
    <property type="entry name" value="Putative RNA methylase"/>
    <property type="match status" value="1"/>
</dbReference>
<dbReference type="GO" id="GO:0000049">
    <property type="term" value="F:tRNA binding"/>
    <property type="evidence" value="ECO:0007669"/>
    <property type="project" value="UniProtKB-KW"/>
</dbReference>
<dbReference type="Pfam" id="PF02926">
    <property type="entry name" value="THUMP"/>
    <property type="match status" value="1"/>
</dbReference>
<dbReference type="EMBL" id="KB096222">
    <property type="protein sequence ID" value="ESO07170.1"/>
    <property type="molecule type" value="Genomic_DNA"/>
</dbReference>
<gene>
    <name evidence="12" type="primary">20211803</name>
    <name evidence="11" type="ORF">HELRODRAFT_191080</name>
</gene>
<feature type="compositionally biased region" description="Acidic residues" evidence="9">
    <location>
        <begin position="132"/>
        <end position="163"/>
    </location>
</feature>
<keyword evidence="13" id="KW-1185">Reference proteome</keyword>
<dbReference type="InterPro" id="IPR004114">
    <property type="entry name" value="THUMP_dom"/>
</dbReference>
<proteinExistence type="predicted"/>
<dbReference type="EMBL" id="AMQM01003572">
    <property type="status" value="NOT_ANNOTATED_CDS"/>
    <property type="molecule type" value="Genomic_DNA"/>
</dbReference>
<dbReference type="eggNOG" id="ENOG502QSR4">
    <property type="taxonomic scope" value="Eukaryota"/>
</dbReference>
<dbReference type="Proteomes" id="UP000015101">
    <property type="component" value="Unassembled WGS sequence"/>
</dbReference>
<evidence type="ECO:0000313" key="13">
    <source>
        <dbReference type="Proteomes" id="UP000015101"/>
    </source>
</evidence>
<dbReference type="InterPro" id="IPR029063">
    <property type="entry name" value="SAM-dependent_MTases_sf"/>
</dbReference>
<dbReference type="CDD" id="cd02440">
    <property type="entry name" value="AdoMet_MTases"/>
    <property type="match status" value="1"/>
</dbReference>
<evidence type="ECO:0000256" key="1">
    <source>
        <dbReference type="ARBA" id="ARBA00004496"/>
    </source>
</evidence>
<dbReference type="GO" id="GO:0005737">
    <property type="term" value="C:cytoplasm"/>
    <property type="evidence" value="ECO:0007669"/>
    <property type="project" value="UniProtKB-SubCell"/>
</dbReference>
<dbReference type="InParanoid" id="T1FSK6"/>
<dbReference type="OMA" id="CDAPFNQ"/>
<dbReference type="GO" id="GO:0016423">
    <property type="term" value="F:tRNA (guanine) methyltransferase activity"/>
    <property type="evidence" value="ECO:0000318"/>
    <property type="project" value="GO_Central"/>
</dbReference>
<sequence>MTSSSKLAFYFTCGRGTEVFVCAELRKSFIDYYTSNITNDITKDINYEGGKVFVSINATTDKKFHLYRLLTGMKFPERLFRLIVNVPIDKRIHSYKHAVWFLKSSLEKITVSDWTDTLLTSTTNGKNSDNGVDNDGDDDDENDNDDDEVKNDDEDDEKEECTKDDDDECELIIKKRKVSGKSFRVSAKCSGSISKLFDTNKLSSICGCKIVELTGWQVELRKPDVEISLQLNDKRFIVGTPVLNSLLSKRRYLKHIGLRSTIASIIASLCSLKVGMVVADVMCGYGTILVEAAMLCPGLILVGFDIDGEACNKMRDNIKESQRFKNCCSIDVHQCDVRYIPLKNGSVDRVVCDLPFGLKHDRTCSVEDILISVHKILKVGGRCVLLCGANMSNKFSKVVHDIFQCVLDGKNEKSPTKEKAVDYVMKLCWDSTTHVPNSNLDATAAEIDSLYSGPDIVDVAYKDATAASSPDANVVATATTVHHSDVDVFVSHRNLRDDKLLFPHYKSKWSNELFHYVKLGETHAYICVFTKIC</sequence>
<dbReference type="GO" id="GO:0030488">
    <property type="term" value="P:tRNA methylation"/>
    <property type="evidence" value="ECO:0000318"/>
    <property type="project" value="GO_Central"/>
</dbReference>
<dbReference type="SUPFAM" id="SSF53335">
    <property type="entry name" value="S-adenosyl-L-methionine-dependent methyltransferases"/>
    <property type="match status" value="1"/>
</dbReference>
<dbReference type="PANTHER" id="PTHR14911">
    <property type="entry name" value="THUMP DOMAIN-CONTAINING"/>
    <property type="match status" value="1"/>
</dbReference>
<keyword evidence="8" id="KW-0694">RNA-binding</keyword>
<keyword evidence="5" id="KW-0808">Transferase</keyword>
<dbReference type="PANTHER" id="PTHR14911:SF1">
    <property type="entry name" value="THUMP DOMAIN-CONTAINING PROTEIN 2"/>
    <property type="match status" value="1"/>
</dbReference>
<keyword evidence="2" id="KW-0963">Cytoplasm</keyword>
<dbReference type="InterPro" id="IPR000241">
    <property type="entry name" value="RlmKL-like_Mtase"/>
</dbReference>
<evidence type="ECO:0000256" key="9">
    <source>
        <dbReference type="SAM" id="MobiDB-lite"/>
    </source>
</evidence>
<accession>T1FSK6</accession>
<protein>
    <recommendedName>
        <fullName evidence="10">THUMP domain-containing protein</fullName>
    </recommendedName>
</protein>
<evidence type="ECO:0000256" key="4">
    <source>
        <dbReference type="ARBA" id="ARBA00022603"/>
    </source>
</evidence>